<dbReference type="NCBIfam" id="TIGR04291">
    <property type="entry name" value="arsen_driv_ArsA"/>
    <property type="match status" value="1"/>
</dbReference>
<dbReference type="RefSeq" id="WP_377169302.1">
    <property type="nucleotide sequence ID" value="NZ_JBHSMQ010000007.1"/>
</dbReference>
<evidence type="ECO:0000313" key="5">
    <source>
        <dbReference type="EMBL" id="MFC5456744.1"/>
    </source>
</evidence>
<dbReference type="EMBL" id="JBHSMQ010000007">
    <property type="protein sequence ID" value="MFC5456744.1"/>
    <property type="molecule type" value="Genomic_DNA"/>
</dbReference>
<dbReference type="CDD" id="cd02035">
    <property type="entry name" value="ArsA"/>
    <property type="match status" value="2"/>
</dbReference>
<evidence type="ECO:0000259" key="4">
    <source>
        <dbReference type="SMART" id="SM00382"/>
    </source>
</evidence>
<dbReference type="InterPro" id="IPR027417">
    <property type="entry name" value="P-loop_NTPase"/>
</dbReference>
<accession>A0ABW0KTK1</accession>
<comment type="catalytic activity">
    <reaction evidence="2">
        <text>arsenite(in) + ATP + H2O = arsenite(out) + ADP + phosphate + H(+)</text>
        <dbReference type="Rhea" id="RHEA:11348"/>
        <dbReference type="ChEBI" id="CHEBI:15377"/>
        <dbReference type="ChEBI" id="CHEBI:15378"/>
        <dbReference type="ChEBI" id="CHEBI:29242"/>
        <dbReference type="ChEBI" id="CHEBI:30616"/>
        <dbReference type="ChEBI" id="CHEBI:43474"/>
        <dbReference type="ChEBI" id="CHEBI:456216"/>
        <dbReference type="EC" id="7.3.2.7"/>
    </reaction>
</comment>
<dbReference type="Pfam" id="PF02374">
    <property type="entry name" value="ArsA_ATPase"/>
    <property type="match status" value="3"/>
</dbReference>
<dbReference type="InterPro" id="IPR003593">
    <property type="entry name" value="AAA+_ATPase"/>
</dbReference>
<dbReference type="PIRSF" id="PIRSF001327">
    <property type="entry name" value="Arsenical_pump-driving_ATPase"/>
    <property type="match status" value="1"/>
</dbReference>
<evidence type="ECO:0000313" key="6">
    <source>
        <dbReference type="Proteomes" id="UP001596052"/>
    </source>
</evidence>
<protein>
    <recommendedName>
        <fullName evidence="3">arsenite-transporting ATPase</fullName>
        <ecNumber evidence="3">7.3.2.7</ecNumber>
    </recommendedName>
</protein>
<reference evidence="6" key="1">
    <citation type="journal article" date="2019" name="Int. J. Syst. Evol. Microbiol.">
        <title>The Global Catalogue of Microorganisms (GCM) 10K type strain sequencing project: providing services to taxonomists for standard genome sequencing and annotation.</title>
        <authorList>
            <consortium name="The Broad Institute Genomics Platform"/>
            <consortium name="The Broad Institute Genome Sequencing Center for Infectious Disease"/>
            <person name="Wu L."/>
            <person name="Ma J."/>
        </authorList>
    </citation>
    <scope>NUCLEOTIDE SEQUENCE [LARGE SCALE GENOMIC DNA]</scope>
    <source>
        <strain evidence="6">CGMCC 4.1469</strain>
    </source>
</reference>
<dbReference type="NCBIfam" id="TIGR00345">
    <property type="entry name" value="GET3_arsA_TRC40"/>
    <property type="match status" value="1"/>
</dbReference>
<dbReference type="InterPro" id="IPR016300">
    <property type="entry name" value="ATPase_ArsA/GET3"/>
</dbReference>
<evidence type="ECO:0000256" key="1">
    <source>
        <dbReference type="ARBA" id="ARBA00011040"/>
    </source>
</evidence>
<comment type="caution">
    <text evidence="5">The sequence shown here is derived from an EMBL/GenBank/DDBJ whole genome shotgun (WGS) entry which is preliminary data.</text>
</comment>
<organism evidence="5 6">
    <name type="scientific">Prosthecobacter fluviatilis</name>
    <dbReference type="NCBI Taxonomy" id="445931"/>
    <lineage>
        <taxon>Bacteria</taxon>
        <taxon>Pseudomonadati</taxon>
        <taxon>Verrucomicrobiota</taxon>
        <taxon>Verrucomicrobiia</taxon>
        <taxon>Verrucomicrobiales</taxon>
        <taxon>Verrucomicrobiaceae</taxon>
        <taxon>Prosthecobacter</taxon>
    </lineage>
</organism>
<dbReference type="InterPro" id="IPR027541">
    <property type="entry name" value="Ars_ATPase"/>
</dbReference>
<dbReference type="PANTHER" id="PTHR10803:SF3">
    <property type="entry name" value="ATPASE GET3"/>
    <property type="match status" value="1"/>
</dbReference>
<dbReference type="InterPro" id="IPR025723">
    <property type="entry name" value="ArsA/GET3_ATPase-like"/>
</dbReference>
<dbReference type="Proteomes" id="UP001596052">
    <property type="component" value="Unassembled WGS sequence"/>
</dbReference>
<keyword evidence="6" id="KW-1185">Reference proteome</keyword>
<dbReference type="EC" id="7.3.2.7" evidence="3"/>
<dbReference type="SMART" id="SM00382">
    <property type="entry name" value="AAA"/>
    <property type="match status" value="2"/>
</dbReference>
<sequence length="603" mass="64309">MNLPLYRPTAAESTRFLFFTGKGGVGKTSLSCATALVLAEVGRRVLLVSTDPASNLDEVLGTRLSNRPTAIPGVPGLSALNINPSEAAAAYRERLIGPMRGLLPAAALRSMEEQLSGSCTVEIAAFDEFSAFIGNPDAAREYDHVIFDTAPTGHTLRLMSLAKAWDQFLDSNTSGTSCLGPLAGLEKQREIYAATVSTLADAAATTLVLVSRPQHAALREAERTSRELRAIGVGNQCLVINGTFTTACTTDEVAQAMQQRGRAALEKSAGFIESMPSFVVPLRSINILGVDGLRVLMNGDDSARADAGGAAVGAEHGWSPPPMESLADLVTDLEKQGHGVIMTMGKGGVGKTTVAAAVAVMLAQRGHAVHLSTTDPAAHVAQTLAGQVPGLSLSKIDPAAETAAYTQEVMAAQGAQMDEAGRSLLEEDLRSPCTEEIAVFRAFAREVGQGTRRFVVLDTAPTGHTLLLLDASEAYQRELERQARSTQPEEVLRLLEHLRDAEFTRILLVTLPEATPVHEAAALQADLRRARIEPYAWVINQSLLNSGSGDALLQRREEAEHRYLSEVATEQARRTAWLPWQPEEPVGPEALAHLGSARLAVQA</sequence>
<feature type="domain" description="AAA+ ATPase" evidence="4">
    <location>
        <begin position="13"/>
        <end position="232"/>
    </location>
</feature>
<proteinExistence type="inferred from homology"/>
<dbReference type="PANTHER" id="PTHR10803">
    <property type="entry name" value="ARSENICAL PUMP-DRIVING ATPASE ARSENITE-TRANSLOCATING ATPASE"/>
    <property type="match status" value="1"/>
</dbReference>
<evidence type="ECO:0000256" key="2">
    <source>
        <dbReference type="ARBA" id="ARBA00052296"/>
    </source>
</evidence>
<dbReference type="Gene3D" id="3.40.50.300">
    <property type="entry name" value="P-loop containing nucleotide triphosphate hydrolases"/>
    <property type="match status" value="2"/>
</dbReference>
<name>A0ABW0KTK1_9BACT</name>
<gene>
    <name evidence="5" type="primary">arsA</name>
    <name evidence="5" type="ORF">ACFQDI_17895</name>
</gene>
<dbReference type="SUPFAM" id="SSF52540">
    <property type="entry name" value="P-loop containing nucleoside triphosphate hydrolases"/>
    <property type="match status" value="2"/>
</dbReference>
<evidence type="ECO:0000256" key="3">
    <source>
        <dbReference type="ARBA" id="ARBA00066752"/>
    </source>
</evidence>
<comment type="similarity">
    <text evidence="1">Belongs to the arsA ATPase family.</text>
</comment>
<feature type="domain" description="AAA+ ATPase" evidence="4">
    <location>
        <begin position="337"/>
        <end position="531"/>
    </location>
</feature>